<name>A0A6A6GLJ7_9PEZI</name>
<dbReference type="AlphaFoldDB" id="A0A6A6GLJ7"/>
<reference evidence="3" key="1">
    <citation type="journal article" date="2020" name="Stud. Mycol.">
        <title>101 Dothideomycetes genomes: A test case for predicting lifestyles and emergence of pathogens.</title>
        <authorList>
            <person name="Haridas S."/>
            <person name="Albert R."/>
            <person name="Binder M."/>
            <person name="Bloem J."/>
            <person name="LaButti K."/>
            <person name="Salamov A."/>
            <person name="Andreopoulos B."/>
            <person name="Baker S."/>
            <person name="Barry K."/>
            <person name="Bills G."/>
            <person name="Bluhm B."/>
            <person name="Cannon C."/>
            <person name="Castanera R."/>
            <person name="Culley D."/>
            <person name="Daum C."/>
            <person name="Ezra D."/>
            <person name="Gonzalez J."/>
            <person name="Henrissat B."/>
            <person name="Kuo A."/>
            <person name="Liang C."/>
            <person name="Lipzen A."/>
            <person name="Lutzoni F."/>
            <person name="Magnuson J."/>
            <person name="Mondo S."/>
            <person name="Nolan M."/>
            <person name="Ohm R."/>
            <person name="Pangilinan J."/>
            <person name="Park H.-J."/>
            <person name="Ramirez L."/>
            <person name="Alfaro M."/>
            <person name="Sun H."/>
            <person name="Tritt A."/>
            <person name="Yoshinaga Y."/>
            <person name="Zwiers L.-H."/>
            <person name="Turgeon B."/>
            <person name="Goodwin S."/>
            <person name="Spatafora J."/>
            <person name="Crous P."/>
            <person name="Grigoriev I."/>
        </authorList>
    </citation>
    <scope>NUCLEOTIDE SEQUENCE [LARGE SCALE GENOMIC DNA]</scope>
    <source>
        <strain evidence="3">CECT 20119</strain>
    </source>
</reference>
<feature type="region of interest" description="Disordered" evidence="1">
    <location>
        <begin position="163"/>
        <end position="197"/>
    </location>
</feature>
<proteinExistence type="predicted"/>
<gene>
    <name evidence="2" type="ORF">BDZ85DRAFT_246982</name>
</gene>
<dbReference type="Proteomes" id="UP000799538">
    <property type="component" value="Unassembled WGS sequence"/>
</dbReference>
<keyword evidence="3" id="KW-1185">Reference proteome</keyword>
<evidence type="ECO:0000256" key="1">
    <source>
        <dbReference type="SAM" id="MobiDB-lite"/>
    </source>
</evidence>
<accession>A0A6A6GLJ7</accession>
<feature type="compositionally biased region" description="Polar residues" evidence="1">
    <location>
        <begin position="163"/>
        <end position="180"/>
    </location>
</feature>
<organism evidence="2 3">
    <name type="scientific">Elsinoe ampelina</name>
    <dbReference type="NCBI Taxonomy" id="302913"/>
    <lineage>
        <taxon>Eukaryota</taxon>
        <taxon>Fungi</taxon>
        <taxon>Dikarya</taxon>
        <taxon>Ascomycota</taxon>
        <taxon>Pezizomycotina</taxon>
        <taxon>Dothideomycetes</taxon>
        <taxon>Dothideomycetidae</taxon>
        <taxon>Myriangiales</taxon>
        <taxon>Elsinoaceae</taxon>
        <taxon>Elsinoe</taxon>
    </lineage>
</organism>
<protein>
    <submittedName>
        <fullName evidence="2">Uncharacterized protein</fullName>
    </submittedName>
</protein>
<evidence type="ECO:0000313" key="3">
    <source>
        <dbReference type="Proteomes" id="UP000799538"/>
    </source>
</evidence>
<evidence type="ECO:0000313" key="2">
    <source>
        <dbReference type="EMBL" id="KAF2226547.1"/>
    </source>
</evidence>
<dbReference type="EMBL" id="ML992502">
    <property type="protein sequence ID" value="KAF2226547.1"/>
    <property type="molecule type" value="Genomic_DNA"/>
</dbReference>
<sequence length="197" mass="21467">MPYASATVSDSLKQDLVFVDDRVQQVRKRMGPHSWKVWYSSHPTTTALAGEGNADQVGYYSSLKQGRTGQALTRVVAEVSKTTGRHVEGQKEVQNAVLRLTVESSSQGDGESRNNGEATGGFFPRLKIDVWSPAQIALKRAEREVVNLLVLWRRAAGAVLQSANSRRNRKCLSNAQATSGHRQERSMSMGHGTASGG</sequence>